<feature type="compositionally biased region" description="Basic and acidic residues" evidence="1">
    <location>
        <begin position="25"/>
        <end position="49"/>
    </location>
</feature>
<keyword evidence="4" id="KW-1185">Reference proteome</keyword>
<dbReference type="EMBL" id="KE525317">
    <property type="protein sequence ID" value="KFB46370.1"/>
    <property type="molecule type" value="Genomic_DNA"/>
</dbReference>
<organism evidence="2">
    <name type="scientific">Anopheles sinensis</name>
    <name type="common">Mosquito</name>
    <dbReference type="NCBI Taxonomy" id="74873"/>
    <lineage>
        <taxon>Eukaryota</taxon>
        <taxon>Metazoa</taxon>
        <taxon>Ecdysozoa</taxon>
        <taxon>Arthropoda</taxon>
        <taxon>Hexapoda</taxon>
        <taxon>Insecta</taxon>
        <taxon>Pterygota</taxon>
        <taxon>Neoptera</taxon>
        <taxon>Endopterygota</taxon>
        <taxon>Diptera</taxon>
        <taxon>Nematocera</taxon>
        <taxon>Culicoidea</taxon>
        <taxon>Culicidae</taxon>
        <taxon>Anophelinae</taxon>
        <taxon>Anopheles</taxon>
    </lineage>
</organism>
<sequence length="81" mass="9275">MMMTTTTTILWPNGEWSGGVVEGRSPGRDSARDGLAHVERREHDEDDRYPSSSLKDTGGYRKWQWDEGGGRGKRWCTMMVR</sequence>
<evidence type="ECO:0000256" key="1">
    <source>
        <dbReference type="SAM" id="MobiDB-lite"/>
    </source>
</evidence>
<proteinExistence type="predicted"/>
<dbReference type="VEuPathDB" id="VectorBase:ASIC014361"/>
<evidence type="ECO:0000313" key="4">
    <source>
        <dbReference type="Proteomes" id="UP000030765"/>
    </source>
</evidence>
<keyword evidence="2" id="KW-0675">Receptor</keyword>
<evidence type="ECO:0000313" key="2">
    <source>
        <dbReference type="EMBL" id="KFB46370.1"/>
    </source>
</evidence>
<gene>
    <name evidence="2" type="ORF">ZHAS_00014361</name>
</gene>
<dbReference type="EnsemblMetazoa" id="ASIC014361-RA">
    <property type="protein sequence ID" value="ASIC014361-PA"/>
    <property type="gene ID" value="ASIC014361"/>
</dbReference>
<protein>
    <submittedName>
        <fullName evidence="2 3">Scavenger receptor cysteine-rich type 1 protein M130-like protein</fullName>
    </submittedName>
</protein>
<evidence type="ECO:0000313" key="3">
    <source>
        <dbReference type="EnsemblMetazoa" id="ASIC014361-PA"/>
    </source>
</evidence>
<dbReference type="Proteomes" id="UP000030765">
    <property type="component" value="Unassembled WGS sequence"/>
</dbReference>
<reference evidence="3" key="2">
    <citation type="submission" date="2020-05" db="UniProtKB">
        <authorList>
            <consortium name="EnsemblMetazoa"/>
        </authorList>
    </citation>
    <scope>IDENTIFICATION</scope>
</reference>
<feature type="compositionally biased region" description="Polar residues" evidence="1">
    <location>
        <begin position="1"/>
        <end position="10"/>
    </location>
</feature>
<name>A0A084W826_ANOSI</name>
<feature type="region of interest" description="Disordered" evidence="1">
    <location>
        <begin position="1"/>
        <end position="58"/>
    </location>
</feature>
<reference evidence="2 4" key="1">
    <citation type="journal article" date="2014" name="BMC Genomics">
        <title>Genome sequence of Anopheles sinensis provides insight into genetics basis of mosquito competence for malaria parasites.</title>
        <authorList>
            <person name="Zhou D."/>
            <person name="Zhang D."/>
            <person name="Ding G."/>
            <person name="Shi L."/>
            <person name="Hou Q."/>
            <person name="Ye Y."/>
            <person name="Xu Y."/>
            <person name="Zhou H."/>
            <person name="Xiong C."/>
            <person name="Li S."/>
            <person name="Yu J."/>
            <person name="Hong S."/>
            <person name="Yu X."/>
            <person name="Zou P."/>
            <person name="Chen C."/>
            <person name="Chang X."/>
            <person name="Wang W."/>
            <person name="Lv Y."/>
            <person name="Sun Y."/>
            <person name="Ma L."/>
            <person name="Shen B."/>
            <person name="Zhu C."/>
        </authorList>
    </citation>
    <scope>NUCLEOTIDE SEQUENCE [LARGE SCALE GENOMIC DNA]</scope>
</reference>
<dbReference type="AlphaFoldDB" id="A0A084W826"/>
<dbReference type="EMBL" id="ATLV01021351">
    <property type="status" value="NOT_ANNOTATED_CDS"/>
    <property type="molecule type" value="Genomic_DNA"/>
</dbReference>
<accession>A0A084W826</accession>